<evidence type="ECO:0000256" key="2">
    <source>
        <dbReference type="SAM" id="SignalP"/>
    </source>
</evidence>
<dbReference type="AlphaFoldDB" id="A0A858U471"/>
<keyword evidence="2" id="KW-0732">Signal</keyword>
<dbReference type="KEGG" id="mphe:HGG69_00815"/>
<gene>
    <name evidence="3" type="ORF">HGG69_00815</name>
</gene>
<accession>A0A858U471</accession>
<dbReference type="Gene3D" id="3.80.10.10">
    <property type="entry name" value="Ribonuclease Inhibitor"/>
    <property type="match status" value="2"/>
</dbReference>
<protein>
    <submittedName>
        <fullName evidence="3">Leucine-rich repeat domain-containing protein</fullName>
    </submittedName>
</protein>
<dbReference type="PROSITE" id="PS51257">
    <property type="entry name" value="PROKAR_LIPOPROTEIN"/>
    <property type="match status" value="1"/>
</dbReference>
<feature type="chain" id="PRO_5032793050" evidence="2">
    <location>
        <begin position="20"/>
        <end position="270"/>
    </location>
</feature>
<evidence type="ECO:0000256" key="1">
    <source>
        <dbReference type="SAM" id="Coils"/>
    </source>
</evidence>
<dbReference type="RefSeq" id="WP_169604920.1">
    <property type="nucleotide sequence ID" value="NZ_CP051481.1"/>
</dbReference>
<dbReference type="PANTHER" id="PTHR45661:SF3">
    <property type="entry name" value="IG-LIKE DOMAIN-CONTAINING PROTEIN"/>
    <property type="match status" value="1"/>
</dbReference>
<feature type="coiled-coil region" evidence="1">
    <location>
        <begin position="239"/>
        <end position="270"/>
    </location>
</feature>
<evidence type="ECO:0000313" key="3">
    <source>
        <dbReference type="EMBL" id="QJG66869.1"/>
    </source>
</evidence>
<dbReference type="PANTHER" id="PTHR45661">
    <property type="entry name" value="SURFACE ANTIGEN"/>
    <property type="match status" value="1"/>
</dbReference>
<dbReference type="Proteomes" id="UP000501060">
    <property type="component" value="Chromosome"/>
</dbReference>
<evidence type="ECO:0000313" key="4">
    <source>
        <dbReference type="Proteomes" id="UP000501060"/>
    </source>
</evidence>
<dbReference type="Pfam" id="PF13306">
    <property type="entry name" value="LRR_5"/>
    <property type="match status" value="1"/>
</dbReference>
<keyword evidence="4" id="KW-1185">Reference proteome</keyword>
<sequence length="270" mass="29904">MQIITKKIMISLMSITAIATPLVAVSCGNSGETVNDAATKYFKPDEKGNQIYYNKQTQTLDLSKDNKLEIITQAMFSKEATRVLKLSDQERKDLTGVNLVKNVPNIIYIKKVILPASLKKIEKGAFLNQNIEEIVFANSSKLELIEENAFQNNKIKKLVLPKNVTLKQGAFSNNELTEVTLNGLKHINESVFAGNQLANIDLTGVESIKNSAFANNAFSSVELPNSVTLFSPKAFGVNREKVQVNISKLSAELQEAIKKELSEKDNIEIK</sequence>
<reference evidence="3 4" key="1">
    <citation type="submission" date="2020-04" db="EMBL/GenBank/DDBJ databases">
        <title>Novel Mycoplasma species detected in Phocoena phocoena (harbor porpoise) from the USA.</title>
        <authorList>
            <person name="Volokhov D.V."/>
        </authorList>
    </citation>
    <scope>NUCLEOTIDE SEQUENCE [LARGE SCALE GENOMIC DNA]</scope>
    <source>
        <strain evidence="3 4">Phocoena C-264-GEN</strain>
    </source>
</reference>
<dbReference type="InterPro" id="IPR032675">
    <property type="entry name" value="LRR_dom_sf"/>
</dbReference>
<dbReference type="InterPro" id="IPR053139">
    <property type="entry name" value="Surface_bspA-like"/>
</dbReference>
<proteinExistence type="predicted"/>
<organism evidence="3 4">
    <name type="scientific">Mycoplasma phocoenae</name>
    <dbReference type="NCBI Taxonomy" id="754517"/>
    <lineage>
        <taxon>Bacteria</taxon>
        <taxon>Bacillati</taxon>
        <taxon>Mycoplasmatota</taxon>
        <taxon>Mollicutes</taxon>
        <taxon>Mycoplasmataceae</taxon>
        <taxon>Mycoplasma</taxon>
    </lineage>
</organism>
<dbReference type="InterPro" id="IPR026906">
    <property type="entry name" value="LRR_5"/>
</dbReference>
<dbReference type="SUPFAM" id="SSF52058">
    <property type="entry name" value="L domain-like"/>
    <property type="match status" value="1"/>
</dbReference>
<feature type="signal peptide" evidence="2">
    <location>
        <begin position="1"/>
        <end position="19"/>
    </location>
</feature>
<name>A0A858U471_9MOLU</name>
<dbReference type="EMBL" id="CP051481">
    <property type="protein sequence ID" value="QJG66869.1"/>
    <property type="molecule type" value="Genomic_DNA"/>
</dbReference>
<keyword evidence="1" id="KW-0175">Coiled coil</keyword>